<comment type="caution">
    <text evidence="2">The sequence shown here is derived from an EMBL/GenBank/DDBJ whole genome shotgun (WGS) entry which is preliminary data.</text>
</comment>
<protein>
    <recommendedName>
        <fullName evidence="4">Secreted protein</fullName>
    </recommendedName>
</protein>
<dbReference type="RefSeq" id="WP_248683252.1">
    <property type="nucleotide sequence ID" value="NZ_JALPRY010000012.1"/>
</dbReference>
<keyword evidence="1" id="KW-0732">Signal</keyword>
<proteinExistence type="predicted"/>
<evidence type="ECO:0000256" key="1">
    <source>
        <dbReference type="SAM" id="SignalP"/>
    </source>
</evidence>
<gene>
    <name evidence="2" type="ORF">M0654_11820</name>
</gene>
<organism evidence="2 3">
    <name type="scientific">Neorhizobium turbinariae</name>
    <dbReference type="NCBI Taxonomy" id="2937795"/>
    <lineage>
        <taxon>Bacteria</taxon>
        <taxon>Pseudomonadati</taxon>
        <taxon>Pseudomonadota</taxon>
        <taxon>Alphaproteobacteria</taxon>
        <taxon>Hyphomicrobiales</taxon>
        <taxon>Rhizobiaceae</taxon>
        <taxon>Rhizobium/Agrobacterium group</taxon>
        <taxon>Neorhizobium</taxon>
    </lineage>
</organism>
<keyword evidence="3" id="KW-1185">Reference proteome</keyword>
<evidence type="ECO:0000313" key="3">
    <source>
        <dbReference type="Proteomes" id="UP001202827"/>
    </source>
</evidence>
<feature type="chain" id="PRO_5047174878" description="Secreted protein" evidence="1">
    <location>
        <begin position="22"/>
        <end position="123"/>
    </location>
</feature>
<evidence type="ECO:0008006" key="4">
    <source>
        <dbReference type="Google" id="ProtNLM"/>
    </source>
</evidence>
<dbReference type="Proteomes" id="UP001202827">
    <property type="component" value="Unassembled WGS sequence"/>
</dbReference>
<feature type="signal peptide" evidence="1">
    <location>
        <begin position="1"/>
        <end position="21"/>
    </location>
</feature>
<dbReference type="EMBL" id="JALPRY010000012">
    <property type="protein sequence ID" value="MCK8780671.1"/>
    <property type="molecule type" value="Genomic_DNA"/>
</dbReference>
<name>A0ABT0IS43_9HYPH</name>
<sequence>MPNRLLSGLVLALVSITPAAAEGLAPMTVWSAQVELAQAPSVTIGPNGITIGRERDRDRVRERDRIRDRDRERFRRDRYVCVVEPPRSSDRRRPYVCDARPGRVGERCRCSGVVGSGRLNLDR</sequence>
<accession>A0ABT0IS43</accession>
<reference evidence="2 3" key="1">
    <citation type="submission" date="2022-04" db="EMBL/GenBank/DDBJ databases">
        <title>Rhizobium coralii sp. nov., isolated from coral Turbinaria peltata.</title>
        <authorList>
            <person name="Sun H."/>
        </authorList>
    </citation>
    <scope>NUCLEOTIDE SEQUENCE [LARGE SCALE GENOMIC DNA]</scope>
    <source>
        <strain evidence="2 3">NTR19</strain>
    </source>
</reference>
<evidence type="ECO:0000313" key="2">
    <source>
        <dbReference type="EMBL" id="MCK8780671.1"/>
    </source>
</evidence>